<accession>A0A1L4D3F5</accession>
<dbReference type="AlphaFoldDB" id="A0A1L4D3F5"/>
<feature type="domain" description="FAD dependent oxidoreductase" evidence="1">
    <location>
        <begin position="3"/>
        <end position="362"/>
    </location>
</feature>
<dbReference type="STRING" id="1915309.AXG55_12740"/>
<dbReference type="Gene3D" id="3.30.9.10">
    <property type="entry name" value="D-Amino Acid Oxidase, subunit A, domain 2"/>
    <property type="match status" value="1"/>
</dbReference>
<dbReference type="RefSeq" id="WP_148698477.1">
    <property type="nucleotide sequence ID" value="NZ_CP017834.1"/>
</dbReference>
<sequence length="364" mass="40971">MTKIIIVGSGIVGLSVAEFLSRKNSIPYQIEIISNEHPHSGSYAAAANLATKGQLFARDNHFNLKLQAKKNYFNWLSSLITEVNSNISIARIYKNGCGVDYFTSQENRDKHYARVRQSDLDLKNRSLSLKSIVKEGNHKIIYEEESWVNASSLLALLQEVLTHRGVKFFKSTFGYHEYQNILQSNKNIKLIICAGAWSKDLIANLNLSLPESMKKKQRLTLGSTFYGENVLKNYNENFIIHEIVSENLKEKVTFSGNNDNYYISSSTLKVENVSDFDENLLSKKNKNLLELSKINLADSPFLSADENLKISKRDGFRVGYGHSEIVLEKLNAPGVHMSVYVCAGAHKSGYLFAPVLGAMLQEML</sequence>
<dbReference type="OrthoDB" id="5293517at2"/>
<dbReference type="InterPro" id="IPR006076">
    <property type="entry name" value="FAD-dep_OxRdtase"/>
</dbReference>
<keyword evidence="3" id="KW-1185">Reference proteome</keyword>
<dbReference type="EMBL" id="CP017834">
    <property type="protein sequence ID" value="APJ04721.1"/>
    <property type="molecule type" value="Genomic_DNA"/>
</dbReference>
<reference evidence="2 3" key="1">
    <citation type="submission" date="2016-10" db="EMBL/GenBank/DDBJ databases">
        <title>Silvanigrella aquatica sp. nov., isolated from a freshwater lake located in the Black Forest, Germany, description of Silvanigrellaceae fam. nov., Silvanigrellales ord. nov., reclassification of the order Bdellovibrionales in the class Oligoflexia, reclassification of the families Bacteriovoracaceae and Halobacteriovoraceae in the new order Bacteriovoracales ord. nov., and reclassification of the family Pseudobacteriovoracaceae in the order Oligoflexiales.</title>
        <authorList>
            <person name="Hahn M.W."/>
            <person name="Schmidt J."/>
            <person name="Koll U."/>
            <person name="Rohde M."/>
            <person name="Verbag S."/>
            <person name="Pitt A."/>
            <person name="Nakai R."/>
            <person name="Naganuma T."/>
            <person name="Lang E."/>
        </authorList>
    </citation>
    <scope>NUCLEOTIDE SEQUENCE [LARGE SCALE GENOMIC DNA]</scope>
    <source>
        <strain evidence="2 3">MWH-Nonnen-W8red</strain>
    </source>
</reference>
<dbReference type="InterPro" id="IPR036188">
    <property type="entry name" value="FAD/NAD-bd_sf"/>
</dbReference>
<dbReference type="SUPFAM" id="SSF51905">
    <property type="entry name" value="FAD/NAD(P)-binding domain"/>
    <property type="match status" value="1"/>
</dbReference>
<evidence type="ECO:0000313" key="2">
    <source>
        <dbReference type="EMBL" id="APJ04721.1"/>
    </source>
</evidence>
<evidence type="ECO:0000313" key="3">
    <source>
        <dbReference type="Proteomes" id="UP000184731"/>
    </source>
</evidence>
<name>A0A1L4D3F5_9BACT</name>
<proteinExistence type="predicted"/>
<organism evidence="2 3">
    <name type="scientific">Silvanigrella aquatica</name>
    <dbReference type="NCBI Taxonomy" id="1915309"/>
    <lineage>
        <taxon>Bacteria</taxon>
        <taxon>Pseudomonadati</taxon>
        <taxon>Bdellovibrionota</taxon>
        <taxon>Oligoflexia</taxon>
        <taxon>Silvanigrellales</taxon>
        <taxon>Silvanigrellaceae</taxon>
        <taxon>Silvanigrella</taxon>
    </lineage>
</organism>
<dbReference type="Proteomes" id="UP000184731">
    <property type="component" value="Chromosome"/>
</dbReference>
<dbReference type="KEGG" id="saqi:AXG55_12740"/>
<gene>
    <name evidence="2" type="ORF">AXG55_12740</name>
</gene>
<protein>
    <recommendedName>
        <fullName evidence="1">FAD dependent oxidoreductase domain-containing protein</fullName>
    </recommendedName>
</protein>
<evidence type="ECO:0000259" key="1">
    <source>
        <dbReference type="Pfam" id="PF01266"/>
    </source>
</evidence>
<dbReference type="Gene3D" id="3.50.50.60">
    <property type="entry name" value="FAD/NAD(P)-binding domain"/>
    <property type="match status" value="1"/>
</dbReference>
<dbReference type="Pfam" id="PF01266">
    <property type="entry name" value="DAO"/>
    <property type="match status" value="1"/>
</dbReference>